<reference evidence="7 8" key="1">
    <citation type="submission" date="2019-01" db="EMBL/GenBank/DDBJ databases">
        <title>Lactibacter flavus gen. nov., sp. nov., a novel bacterium of the family Propionibacteriaceae isolated from raw milk and dairy products.</title>
        <authorList>
            <person name="Huptas C."/>
            <person name="Wenning M."/>
            <person name="Breitenwieser F."/>
            <person name="Doll E."/>
            <person name="Von Neubeck M."/>
            <person name="Busse H.-J."/>
            <person name="Scherer S."/>
        </authorList>
    </citation>
    <scope>NUCLEOTIDE SEQUENCE [LARGE SCALE GENOMIC DNA]</scope>
    <source>
        <strain evidence="7 8">KCTC 33808</strain>
    </source>
</reference>
<evidence type="ECO:0000256" key="1">
    <source>
        <dbReference type="ARBA" id="ARBA00001165"/>
    </source>
</evidence>
<evidence type="ECO:0000256" key="6">
    <source>
        <dbReference type="ARBA" id="ARBA00023235"/>
    </source>
</evidence>
<gene>
    <name evidence="7" type="primary">uxaC</name>
    <name evidence="7" type="ORF">ET989_13485</name>
</gene>
<evidence type="ECO:0000256" key="5">
    <source>
        <dbReference type="ARBA" id="ARBA00020555"/>
    </source>
</evidence>
<keyword evidence="8" id="KW-1185">Reference proteome</keyword>
<dbReference type="InterPro" id="IPR003766">
    <property type="entry name" value="Uronate_isomerase"/>
</dbReference>
<sequence length="472" mass="53525">MTEPLTLNPDRLFPAEPQTRAVARKLYDQIRDLPILSPHGHVPPAWIADDTPFPDPTNLLLTPDHYVNRIMHGQGVDLADLGVPMGRTDFTPEQARNAWRIFCRHWHLYRGTPMKFWMEAELVDIFGVTVRPSEETADQIYDQIAEKLAQPDYRPRALMDRFDIQFIATTDDPLDDLEHHAKIRDDASFTRTVAPTYRPDKYLEPARDDWNGLMDALAEKTGVDTGTFAGWVEAMEDRRAFFKSMGSTSTDHSHADLGAEPLQDAEAVYARARRGEASVEECTALRKAFMFEQARMASEDGLVMTVHPAVVRNHHQGTFEKYGADVGGDIPMQIEVVRTLQPMLNAFGTNPNFRIILFGMDETVYSREVGPLAGFYPSVYVGPPWWFIDAPDAIKRWRKSVTEYGTFYKTCGFIDDTRAFMSIPARHDVARRCDVSHLAELVVEGRLELDEAEQTAFDLTSTLPRKAFNIPS</sequence>
<dbReference type="UniPathway" id="UPA00246"/>
<comment type="caution">
    <text evidence="7">The sequence shown here is derived from an EMBL/GenBank/DDBJ whole genome shotgun (WGS) entry which is preliminary data.</text>
</comment>
<dbReference type="AlphaFoldDB" id="A0A4Q9KB21"/>
<dbReference type="Proteomes" id="UP000292373">
    <property type="component" value="Unassembled WGS sequence"/>
</dbReference>
<organism evidence="7 8">
    <name type="scientific">Propioniciclava sinopodophylli</name>
    <dbReference type="NCBI Taxonomy" id="1837344"/>
    <lineage>
        <taxon>Bacteria</taxon>
        <taxon>Bacillati</taxon>
        <taxon>Actinomycetota</taxon>
        <taxon>Actinomycetes</taxon>
        <taxon>Propionibacteriales</taxon>
        <taxon>Propionibacteriaceae</taxon>
        <taxon>Propioniciclava</taxon>
    </lineage>
</organism>
<comment type="catalytic activity">
    <reaction evidence="1">
        <text>D-glucuronate = D-fructuronate</text>
        <dbReference type="Rhea" id="RHEA:13049"/>
        <dbReference type="ChEBI" id="CHEBI:58720"/>
        <dbReference type="ChEBI" id="CHEBI:59863"/>
        <dbReference type="EC" id="5.3.1.12"/>
    </reaction>
</comment>
<dbReference type="EMBL" id="SDMQ01000017">
    <property type="protein sequence ID" value="TBT82814.1"/>
    <property type="molecule type" value="Genomic_DNA"/>
</dbReference>
<dbReference type="PANTHER" id="PTHR30068:SF4">
    <property type="entry name" value="URONATE ISOMERASE"/>
    <property type="match status" value="1"/>
</dbReference>
<evidence type="ECO:0000313" key="7">
    <source>
        <dbReference type="EMBL" id="TBT82814.1"/>
    </source>
</evidence>
<dbReference type="GO" id="GO:0042840">
    <property type="term" value="P:D-glucuronate catabolic process"/>
    <property type="evidence" value="ECO:0007669"/>
    <property type="project" value="TreeGrafter"/>
</dbReference>
<comment type="pathway">
    <text evidence="2">Carbohydrate metabolism; pentose and glucuronate interconversion.</text>
</comment>
<dbReference type="EC" id="5.3.1.12" evidence="4"/>
<dbReference type="InterPro" id="IPR032466">
    <property type="entry name" value="Metal_Hydrolase"/>
</dbReference>
<dbReference type="Gene3D" id="1.10.2020.10">
    <property type="entry name" value="uronate isomerase, domain 2, chain A"/>
    <property type="match status" value="1"/>
</dbReference>
<evidence type="ECO:0000256" key="4">
    <source>
        <dbReference type="ARBA" id="ARBA00012546"/>
    </source>
</evidence>
<dbReference type="Gene3D" id="3.20.20.140">
    <property type="entry name" value="Metal-dependent hydrolases"/>
    <property type="match status" value="1"/>
</dbReference>
<dbReference type="Pfam" id="PF02614">
    <property type="entry name" value="UxaC"/>
    <property type="match status" value="1"/>
</dbReference>
<dbReference type="NCBIfam" id="NF002794">
    <property type="entry name" value="PRK02925.1"/>
    <property type="match status" value="1"/>
</dbReference>
<proteinExistence type="inferred from homology"/>
<name>A0A4Q9KB21_9ACTN</name>
<comment type="similarity">
    <text evidence="3">Belongs to the metallo-dependent hydrolases superfamily. Uronate isomerase family.</text>
</comment>
<protein>
    <recommendedName>
        <fullName evidence="5">Uronate isomerase</fullName>
        <ecNumber evidence="4">5.3.1.12</ecNumber>
    </recommendedName>
</protein>
<evidence type="ECO:0000256" key="2">
    <source>
        <dbReference type="ARBA" id="ARBA00004892"/>
    </source>
</evidence>
<dbReference type="OrthoDB" id="9766564at2"/>
<keyword evidence="6 7" id="KW-0413">Isomerase</keyword>
<accession>A0A4Q9KB21</accession>
<dbReference type="PANTHER" id="PTHR30068">
    <property type="entry name" value="URONATE ISOMERASE"/>
    <property type="match status" value="1"/>
</dbReference>
<dbReference type="GO" id="GO:0008880">
    <property type="term" value="F:glucuronate isomerase activity"/>
    <property type="evidence" value="ECO:0007669"/>
    <property type="project" value="UniProtKB-EC"/>
</dbReference>
<dbReference type="SUPFAM" id="SSF51556">
    <property type="entry name" value="Metallo-dependent hydrolases"/>
    <property type="match status" value="1"/>
</dbReference>
<evidence type="ECO:0000313" key="8">
    <source>
        <dbReference type="Proteomes" id="UP000292373"/>
    </source>
</evidence>
<dbReference type="GO" id="GO:0019698">
    <property type="term" value="P:D-galacturonate catabolic process"/>
    <property type="evidence" value="ECO:0007669"/>
    <property type="project" value="TreeGrafter"/>
</dbReference>
<evidence type="ECO:0000256" key="3">
    <source>
        <dbReference type="ARBA" id="ARBA00008397"/>
    </source>
</evidence>